<dbReference type="InterPro" id="IPR018392">
    <property type="entry name" value="LysM"/>
</dbReference>
<keyword evidence="8" id="KW-0547">Nucleotide-binding</keyword>
<feature type="binding site" evidence="8">
    <location>
        <position position="242"/>
    </location>
    <ligand>
        <name>ATP</name>
        <dbReference type="ChEBI" id="CHEBI:30616"/>
    </ligand>
</feature>
<gene>
    <name evidence="12" type="ORF">TEA_006206</name>
</gene>
<dbReference type="PROSITE" id="PS51782">
    <property type="entry name" value="LYSM"/>
    <property type="match status" value="1"/>
</dbReference>
<dbReference type="AlphaFoldDB" id="A0A4S4DR48"/>
<dbReference type="PROSITE" id="PS50011">
    <property type="entry name" value="PROTEIN_KINASE_DOM"/>
    <property type="match status" value="1"/>
</dbReference>
<dbReference type="SMART" id="SM00219">
    <property type="entry name" value="TyrKc"/>
    <property type="match status" value="1"/>
</dbReference>
<keyword evidence="13" id="KW-1185">Reference proteome</keyword>
<dbReference type="Pfam" id="PF01476">
    <property type="entry name" value="LysM"/>
    <property type="match status" value="1"/>
</dbReference>
<evidence type="ECO:0000259" key="10">
    <source>
        <dbReference type="PROSITE" id="PS50011"/>
    </source>
</evidence>
<organism evidence="12 13">
    <name type="scientific">Camellia sinensis var. sinensis</name>
    <name type="common">China tea</name>
    <dbReference type="NCBI Taxonomy" id="542762"/>
    <lineage>
        <taxon>Eukaryota</taxon>
        <taxon>Viridiplantae</taxon>
        <taxon>Streptophyta</taxon>
        <taxon>Embryophyta</taxon>
        <taxon>Tracheophyta</taxon>
        <taxon>Spermatophyta</taxon>
        <taxon>Magnoliopsida</taxon>
        <taxon>eudicotyledons</taxon>
        <taxon>Gunneridae</taxon>
        <taxon>Pentapetalae</taxon>
        <taxon>asterids</taxon>
        <taxon>Ericales</taxon>
        <taxon>Theaceae</taxon>
        <taxon>Camellia</taxon>
    </lineage>
</organism>
<dbReference type="InterPro" id="IPR011009">
    <property type="entry name" value="Kinase-like_dom_sf"/>
</dbReference>
<evidence type="ECO:0008006" key="14">
    <source>
        <dbReference type="Google" id="ProtNLM"/>
    </source>
</evidence>
<feature type="signal peptide" evidence="9">
    <location>
        <begin position="1"/>
        <end position="18"/>
    </location>
</feature>
<evidence type="ECO:0000256" key="7">
    <source>
        <dbReference type="ARBA" id="ARBA00023157"/>
    </source>
</evidence>
<evidence type="ECO:0000256" key="6">
    <source>
        <dbReference type="ARBA" id="ARBA00023136"/>
    </source>
</evidence>
<evidence type="ECO:0000256" key="1">
    <source>
        <dbReference type="ARBA" id="ARBA00004162"/>
    </source>
</evidence>
<dbReference type="InterPro" id="IPR001245">
    <property type="entry name" value="Ser-Thr/Tyr_kinase_cat_dom"/>
</dbReference>
<dbReference type="PANTHER" id="PTHR46204:SF5">
    <property type="entry name" value="PROTEIN KINASE DOMAIN-CONTAINING PROTEIN"/>
    <property type="match status" value="1"/>
</dbReference>
<dbReference type="PANTHER" id="PTHR46204">
    <property type="entry name" value="CHITIN ELICITOR RECEPTOR KINASE 1-RELATED"/>
    <property type="match status" value="1"/>
</dbReference>
<dbReference type="CDD" id="cd00118">
    <property type="entry name" value="LysM"/>
    <property type="match status" value="1"/>
</dbReference>
<protein>
    <recommendedName>
        <fullName evidence="14">Protein kinase domain-containing protein</fullName>
    </recommendedName>
</protein>
<keyword evidence="3" id="KW-0812">Transmembrane</keyword>
<evidence type="ECO:0000256" key="9">
    <source>
        <dbReference type="SAM" id="SignalP"/>
    </source>
</evidence>
<dbReference type="GO" id="GO:0005524">
    <property type="term" value="F:ATP binding"/>
    <property type="evidence" value="ECO:0007669"/>
    <property type="project" value="UniProtKB-UniRule"/>
</dbReference>
<keyword evidence="2" id="KW-1003">Cell membrane</keyword>
<reference evidence="12 13" key="1">
    <citation type="journal article" date="2018" name="Proc. Natl. Acad. Sci. U.S.A.">
        <title>Draft genome sequence of Camellia sinensis var. sinensis provides insights into the evolution of the tea genome and tea quality.</title>
        <authorList>
            <person name="Wei C."/>
            <person name="Yang H."/>
            <person name="Wang S."/>
            <person name="Zhao J."/>
            <person name="Liu C."/>
            <person name="Gao L."/>
            <person name="Xia E."/>
            <person name="Lu Y."/>
            <person name="Tai Y."/>
            <person name="She G."/>
            <person name="Sun J."/>
            <person name="Cao H."/>
            <person name="Tong W."/>
            <person name="Gao Q."/>
            <person name="Li Y."/>
            <person name="Deng W."/>
            <person name="Jiang X."/>
            <person name="Wang W."/>
            <person name="Chen Q."/>
            <person name="Zhang S."/>
            <person name="Li H."/>
            <person name="Wu J."/>
            <person name="Wang P."/>
            <person name="Li P."/>
            <person name="Shi C."/>
            <person name="Zheng F."/>
            <person name="Jian J."/>
            <person name="Huang B."/>
            <person name="Shan D."/>
            <person name="Shi M."/>
            <person name="Fang C."/>
            <person name="Yue Y."/>
            <person name="Li F."/>
            <person name="Li D."/>
            <person name="Wei S."/>
            <person name="Han B."/>
            <person name="Jiang C."/>
            <person name="Yin Y."/>
            <person name="Xia T."/>
            <person name="Zhang Z."/>
            <person name="Bennetzen J.L."/>
            <person name="Zhao S."/>
            <person name="Wan X."/>
        </authorList>
    </citation>
    <scope>NUCLEOTIDE SEQUENCE [LARGE SCALE GENOMIC DNA]</scope>
    <source>
        <strain evidence="13">cv. Shuchazao</strain>
        <tissue evidence="12">Leaf</tissue>
    </source>
</reference>
<dbReference type="InterPro" id="IPR036779">
    <property type="entry name" value="LysM_dom_sf"/>
</dbReference>
<dbReference type="InterPro" id="IPR044812">
    <property type="entry name" value="CERK1/LYK3-like"/>
</dbReference>
<proteinExistence type="predicted"/>
<dbReference type="EMBL" id="SDRB02010594">
    <property type="protein sequence ID" value="THG05573.1"/>
    <property type="molecule type" value="Genomic_DNA"/>
</dbReference>
<dbReference type="Gene3D" id="3.30.200.20">
    <property type="entry name" value="Phosphorylase Kinase, domain 1"/>
    <property type="match status" value="1"/>
</dbReference>
<feature type="domain" description="LysM" evidence="11">
    <location>
        <begin position="138"/>
        <end position="182"/>
    </location>
</feature>
<keyword evidence="8" id="KW-0067">ATP-binding</keyword>
<dbReference type="GO" id="GO:0045087">
    <property type="term" value="P:innate immune response"/>
    <property type="evidence" value="ECO:0007669"/>
    <property type="project" value="InterPro"/>
</dbReference>
<dbReference type="PROSITE" id="PS00107">
    <property type="entry name" value="PROTEIN_KINASE_ATP"/>
    <property type="match status" value="1"/>
</dbReference>
<keyword evidence="5" id="KW-1133">Transmembrane helix</keyword>
<dbReference type="SUPFAM" id="SSF54106">
    <property type="entry name" value="LysM domain"/>
    <property type="match status" value="1"/>
</dbReference>
<dbReference type="InterPro" id="IPR017441">
    <property type="entry name" value="Protein_kinase_ATP_BS"/>
</dbReference>
<feature type="domain" description="Protein kinase" evidence="10">
    <location>
        <begin position="215"/>
        <end position="342"/>
    </location>
</feature>
<dbReference type="Proteomes" id="UP000306102">
    <property type="component" value="Unassembled WGS sequence"/>
</dbReference>
<evidence type="ECO:0000256" key="5">
    <source>
        <dbReference type="ARBA" id="ARBA00022989"/>
    </source>
</evidence>
<evidence type="ECO:0000256" key="8">
    <source>
        <dbReference type="PROSITE-ProRule" id="PRU10141"/>
    </source>
</evidence>
<keyword evidence="4 9" id="KW-0732">Signal</keyword>
<dbReference type="InterPro" id="IPR000719">
    <property type="entry name" value="Prot_kinase_dom"/>
</dbReference>
<evidence type="ECO:0000256" key="3">
    <source>
        <dbReference type="ARBA" id="ARBA00022692"/>
    </source>
</evidence>
<evidence type="ECO:0000256" key="2">
    <source>
        <dbReference type="ARBA" id="ARBA00022475"/>
    </source>
</evidence>
<accession>A0A4S4DR48</accession>
<comment type="caution">
    <text evidence="12">The sequence shown here is derived from an EMBL/GenBank/DDBJ whole genome shotgun (WGS) entry which is preliminary data.</text>
</comment>
<dbReference type="SUPFAM" id="SSF56112">
    <property type="entry name" value="Protein kinase-like (PK-like)"/>
    <property type="match status" value="1"/>
</dbReference>
<evidence type="ECO:0000313" key="13">
    <source>
        <dbReference type="Proteomes" id="UP000306102"/>
    </source>
</evidence>
<dbReference type="GO" id="GO:0005886">
    <property type="term" value="C:plasma membrane"/>
    <property type="evidence" value="ECO:0007669"/>
    <property type="project" value="UniProtKB-SubCell"/>
</dbReference>
<dbReference type="InterPro" id="IPR020635">
    <property type="entry name" value="Tyr_kinase_cat_dom"/>
</dbReference>
<evidence type="ECO:0000313" key="12">
    <source>
        <dbReference type="EMBL" id="THG05573.1"/>
    </source>
</evidence>
<dbReference type="Gene3D" id="3.10.350.10">
    <property type="entry name" value="LysM domain"/>
    <property type="match status" value="1"/>
</dbReference>
<keyword evidence="7" id="KW-1015">Disulfide bond</keyword>
<evidence type="ECO:0000256" key="4">
    <source>
        <dbReference type="ARBA" id="ARBA00022729"/>
    </source>
</evidence>
<dbReference type="GO" id="GO:0004713">
    <property type="term" value="F:protein tyrosine kinase activity"/>
    <property type="evidence" value="ECO:0007669"/>
    <property type="project" value="InterPro"/>
</dbReference>
<sequence length="342" mass="37764">MFLVGLVILTFLARSGHCFRGNAMSCNVSLTESCPALLYYVPKIPRTLEETTSLFHVNSSSVNRTVDGFSIAVDCSCPAGHSEFTWHTDYMVQHGDTWESILEKFASFVVEKPDKTLIESQTISLDLVCGCSKGVEVVSYRVESGDTLFTICSRFNTVVNKTAELNKLDNPRLIYAGDVIFIPESECGETIVASFNSDKATVFPYNEVCDATLNLSMSLKIGQGSYGSVYLGKLRGDDVAIKQMNNTKSKEFMSELNILCRVHHTNLIKLIGYAAGGDSLFLVYELAQNGALSDHLHNPTAAFVDRKVHGNTAPENYSYFSFVQKSVIPVETKFNIAKCNPY</sequence>
<dbReference type="Pfam" id="PF07714">
    <property type="entry name" value="PK_Tyr_Ser-Thr"/>
    <property type="match status" value="1"/>
</dbReference>
<keyword evidence="6" id="KW-0472">Membrane</keyword>
<dbReference type="SMART" id="SM00257">
    <property type="entry name" value="LysM"/>
    <property type="match status" value="1"/>
</dbReference>
<evidence type="ECO:0000259" key="11">
    <source>
        <dbReference type="PROSITE" id="PS51782"/>
    </source>
</evidence>
<name>A0A4S4DR48_CAMSN</name>
<feature type="chain" id="PRO_5020794099" description="Protein kinase domain-containing protein" evidence="9">
    <location>
        <begin position="19"/>
        <end position="342"/>
    </location>
</feature>
<dbReference type="GO" id="GO:0019199">
    <property type="term" value="F:transmembrane receptor protein kinase activity"/>
    <property type="evidence" value="ECO:0007669"/>
    <property type="project" value="InterPro"/>
</dbReference>
<comment type="subcellular location">
    <subcellularLocation>
        <location evidence="1">Cell membrane</location>
        <topology evidence="1">Single-pass membrane protein</topology>
    </subcellularLocation>
</comment>